<feature type="region of interest" description="Disordered" evidence="1">
    <location>
        <begin position="212"/>
        <end position="242"/>
    </location>
</feature>
<evidence type="ECO:0000256" key="1">
    <source>
        <dbReference type="SAM" id="MobiDB-lite"/>
    </source>
</evidence>
<dbReference type="RefSeq" id="WP_145240611.1">
    <property type="nucleotide sequence ID" value="NZ_CP036273.1"/>
</dbReference>
<dbReference type="EMBL" id="CP036273">
    <property type="protein sequence ID" value="QDU21566.1"/>
    <property type="molecule type" value="Genomic_DNA"/>
</dbReference>
<feature type="chain" id="PRO_5022063272" evidence="2">
    <location>
        <begin position="23"/>
        <end position="242"/>
    </location>
</feature>
<evidence type="ECO:0000256" key="2">
    <source>
        <dbReference type="SAM" id="SignalP"/>
    </source>
</evidence>
<dbReference type="Proteomes" id="UP000319576">
    <property type="component" value="Chromosome"/>
</dbReference>
<dbReference type="AlphaFoldDB" id="A0A517XVQ1"/>
<evidence type="ECO:0000313" key="4">
    <source>
        <dbReference type="Proteomes" id="UP000319576"/>
    </source>
</evidence>
<reference evidence="3 4" key="1">
    <citation type="submission" date="2019-02" db="EMBL/GenBank/DDBJ databases">
        <title>Deep-cultivation of Planctomycetes and their phenomic and genomic characterization uncovers novel biology.</title>
        <authorList>
            <person name="Wiegand S."/>
            <person name="Jogler M."/>
            <person name="Boedeker C."/>
            <person name="Pinto D."/>
            <person name="Vollmers J."/>
            <person name="Rivas-Marin E."/>
            <person name="Kohn T."/>
            <person name="Peeters S.H."/>
            <person name="Heuer A."/>
            <person name="Rast P."/>
            <person name="Oberbeckmann S."/>
            <person name="Bunk B."/>
            <person name="Jeske O."/>
            <person name="Meyerdierks A."/>
            <person name="Storesund J.E."/>
            <person name="Kallscheuer N."/>
            <person name="Luecker S."/>
            <person name="Lage O.M."/>
            <person name="Pohl T."/>
            <person name="Merkel B.J."/>
            <person name="Hornburger P."/>
            <person name="Mueller R.-W."/>
            <person name="Bruemmer F."/>
            <person name="Labrenz M."/>
            <person name="Spormann A.M."/>
            <person name="Op den Camp H."/>
            <person name="Overmann J."/>
            <person name="Amann R."/>
            <person name="Jetten M.S.M."/>
            <person name="Mascher T."/>
            <person name="Medema M.H."/>
            <person name="Devos D.P."/>
            <person name="Kaster A.-K."/>
            <person name="Ovreas L."/>
            <person name="Rohde M."/>
            <person name="Galperin M.Y."/>
            <person name="Jogler C."/>
        </authorList>
    </citation>
    <scope>NUCLEOTIDE SEQUENCE [LARGE SCALE GENOMIC DNA]</scope>
    <source>
        <strain evidence="3 4">ETA_A1</strain>
    </source>
</reference>
<dbReference type="KEGG" id="uli:ETAA1_35360"/>
<evidence type="ECO:0000313" key="3">
    <source>
        <dbReference type="EMBL" id="QDU21566.1"/>
    </source>
</evidence>
<keyword evidence="4" id="KW-1185">Reference proteome</keyword>
<protein>
    <submittedName>
        <fullName evidence="3">Uncharacterized protein</fullName>
    </submittedName>
</protein>
<proteinExistence type="predicted"/>
<organism evidence="3 4">
    <name type="scientific">Urbifossiella limnaea</name>
    <dbReference type="NCBI Taxonomy" id="2528023"/>
    <lineage>
        <taxon>Bacteria</taxon>
        <taxon>Pseudomonadati</taxon>
        <taxon>Planctomycetota</taxon>
        <taxon>Planctomycetia</taxon>
        <taxon>Gemmatales</taxon>
        <taxon>Gemmataceae</taxon>
        <taxon>Urbifossiella</taxon>
    </lineage>
</organism>
<name>A0A517XVQ1_9BACT</name>
<accession>A0A517XVQ1</accession>
<sequence length="242" mass="24566" precursor="true">MKRLTVLALTATVVWGASFARAADPLPLPTGLAPTTPRVPAPVLKNGSVVPIAATAAPTAGAVQTVGFRAAGSVPASDWSRGANVWCSDCAPAVRHPLPPAPVACATGTARGHDGSCWEKFKSWLCFRETPIHLGLTPTPRAAPQYTYFPCTERAGCAAGNCGPGGCAPGHPRLGGGLIGGRACTTCPTPGESVMPGFRFANPTAGMAPPQVATTPASGVVPSGFRTPAQPQPAVPYRATPR</sequence>
<feature type="signal peptide" evidence="2">
    <location>
        <begin position="1"/>
        <end position="22"/>
    </location>
</feature>
<gene>
    <name evidence="3" type="ORF">ETAA1_35360</name>
</gene>
<keyword evidence="2" id="KW-0732">Signal</keyword>